<dbReference type="OrthoDB" id="7741227at2759"/>
<gene>
    <name evidence="1" type="ORF">ZHAS_00014792</name>
</gene>
<evidence type="ECO:0000313" key="3">
    <source>
        <dbReference type="Proteomes" id="UP000030765"/>
    </source>
</evidence>
<protein>
    <submittedName>
        <fullName evidence="1">AGAP010991-PA-like protein</fullName>
    </submittedName>
</protein>
<reference evidence="2" key="2">
    <citation type="submission" date="2020-05" db="UniProtKB">
        <authorList>
            <consortium name="EnsemblMetazoa"/>
        </authorList>
    </citation>
    <scope>IDENTIFICATION</scope>
</reference>
<dbReference type="EMBL" id="ATLV01021651">
    <property type="status" value="NOT_ANNOTATED_CDS"/>
    <property type="molecule type" value="Genomic_DNA"/>
</dbReference>
<keyword evidence="3" id="KW-1185">Reference proteome</keyword>
<dbReference type="Pfam" id="PF06477">
    <property type="entry name" value="DUF1091"/>
    <property type="match status" value="1"/>
</dbReference>
<dbReference type="AlphaFoldDB" id="A0A084W994"/>
<dbReference type="PANTHER" id="PTHR20898">
    <property type="entry name" value="DAEDALUS ON 3-RELATED-RELATED"/>
    <property type="match status" value="1"/>
</dbReference>
<dbReference type="VEuPathDB" id="VectorBase:ASIS001098"/>
<sequence length="110" mass="13300">MNTGYFVRLRDSENWIYNRTFDFCEFLKRPSIDRFSSLVYAELRRHGRMPARCPIPKARYSFTNNTLLTIRLPSYLPETSFGFTVNLFFTQTKEFVFRSFWYGRLKKVLI</sequence>
<dbReference type="OMA" id="VRIMNTE"/>
<dbReference type="Proteomes" id="UP000030765">
    <property type="component" value="Unassembled WGS sequence"/>
</dbReference>
<dbReference type="VEuPathDB" id="VectorBase:ASIC014792"/>
<name>A0A084W994_ANOSI</name>
<accession>A0A084W994</accession>
<dbReference type="SMART" id="SM00697">
    <property type="entry name" value="DM8"/>
    <property type="match status" value="1"/>
</dbReference>
<evidence type="ECO:0000313" key="2">
    <source>
        <dbReference type="EnsemblMetazoa" id="ASIC014792-PA"/>
    </source>
</evidence>
<dbReference type="EnsemblMetazoa" id="ASIC014792-RA">
    <property type="protein sequence ID" value="ASIC014792-PA"/>
    <property type="gene ID" value="ASIC014792"/>
</dbReference>
<dbReference type="EMBL" id="KE525321">
    <property type="protein sequence ID" value="KFB46788.1"/>
    <property type="molecule type" value="Genomic_DNA"/>
</dbReference>
<dbReference type="InterPro" id="IPR010512">
    <property type="entry name" value="DUF1091"/>
</dbReference>
<reference evidence="1 3" key="1">
    <citation type="journal article" date="2014" name="BMC Genomics">
        <title>Genome sequence of Anopheles sinensis provides insight into genetics basis of mosquito competence for malaria parasites.</title>
        <authorList>
            <person name="Zhou D."/>
            <person name="Zhang D."/>
            <person name="Ding G."/>
            <person name="Shi L."/>
            <person name="Hou Q."/>
            <person name="Ye Y."/>
            <person name="Xu Y."/>
            <person name="Zhou H."/>
            <person name="Xiong C."/>
            <person name="Li S."/>
            <person name="Yu J."/>
            <person name="Hong S."/>
            <person name="Yu X."/>
            <person name="Zou P."/>
            <person name="Chen C."/>
            <person name="Chang X."/>
            <person name="Wang W."/>
            <person name="Lv Y."/>
            <person name="Sun Y."/>
            <person name="Ma L."/>
            <person name="Shen B."/>
            <person name="Zhu C."/>
        </authorList>
    </citation>
    <scope>NUCLEOTIDE SEQUENCE [LARGE SCALE GENOMIC DNA]</scope>
</reference>
<dbReference type="PANTHER" id="PTHR20898:SF1">
    <property type="entry name" value="MD-2-RELATED LIPID-RECOGNITION DOMAIN-CONTAINING PROTEIN"/>
    <property type="match status" value="1"/>
</dbReference>
<organism evidence="1">
    <name type="scientific">Anopheles sinensis</name>
    <name type="common">Mosquito</name>
    <dbReference type="NCBI Taxonomy" id="74873"/>
    <lineage>
        <taxon>Eukaryota</taxon>
        <taxon>Metazoa</taxon>
        <taxon>Ecdysozoa</taxon>
        <taxon>Arthropoda</taxon>
        <taxon>Hexapoda</taxon>
        <taxon>Insecta</taxon>
        <taxon>Pterygota</taxon>
        <taxon>Neoptera</taxon>
        <taxon>Endopterygota</taxon>
        <taxon>Diptera</taxon>
        <taxon>Nematocera</taxon>
        <taxon>Culicoidea</taxon>
        <taxon>Culicidae</taxon>
        <taxon>Anophelinae</taxon>
        <taxon>Anopheles</taxon>
    </lineage>
</organism>
<proteinExistence type="predicted"/>
<evidence type="ECO:0000313" key="1">
    <source>
        <dbReference type="EMBL" id="KFB46788.1"/>
    </source>
</evidence>